<name>A0ABW0TK33_9BACL</name>
<feature type="domain" description="Copper amine oxidase-like N-terminal" evidence="2">
    <location>
        <begin position="220"/>
        <end position="297"/>
    </location>
</feature>
<sequence length="303" mass="33727">MKKIGTIAMAALLTGSLAGGIPAFAQEEAAQVISAKEEDTTNYMKFTGVIQNIEKGEGEIRLTVENEEKLIMILRINDDSLLLNSGTTEKIQKEDLKKGATIEGYYDKNKPMILIYPATVTPELVIVKDEDIFGEVKVSKFDENFLSLDKGLKLNIAEETILLNQQGEAIEKKDLKGKEIVVFYKATTKSLPPQTTPSKIIALDYVTEEMAKVQDIIAADHYMKDGVKMIPLRKVAEQLGYTVQSQPKVNGALVTLENSSFTITRGDKTYGYNKSIRTFEVAPELKGMKTYVSEDFLELLIRN</sequence>
<dbReference type="InterPro" id="IPR012854">
    <property type="entry name" value="Cu_amine_oxidase-like_N"/>
</dbReference>
<proteinExistence type="predicted"/>
<organism evidence="3 4">
    <name type="scientific">Sporosarcina soli</name>
    <dbReference type="NCBI Taxonomy" id="334736"/>
    <lineage>
        <taxon>Bacteria</taxon>
        <taxon>Bacillati</taxon>
        <taxon>Bacillota</taxon>
        <taxon>Bacilli</taxon>
        <taxon>Bacillales</taxon>
        <taxon>Caryophanaceae</taxon>
        <taxon>Sporosarcina</taxon>
    </lineage>
</organism>
<dbReference type="RefSeq" id="WP_381435286.1">
    <property type="nucleotide sequence ID" value="NZ_JBHSNO010000006.1"/>
</dbReference>
<dbReference type="EMBL" id="JBHSNO010000006">
    <property type="protein sequence ID" value="MFC5589819.1"/>
    <property type="molecule type" value="Genomic_DNA"/>
</dbReference>
<dbReference type="Proteomes" id="UP001596109">
    <property type="component" value="Unassembled WGS sequence"/>
</dbReference>
<keyword evidence="1" id="KW-0732">Signal</keyword>
<dbReference type="SUPFAM" id="SSF55383">
    <property type="entry name" value="Copper amine oxidase, domain N"/>
    <property type="match status" value="1"/>
</dbReference>
<keyword evidence="4" id="KW-1185">Reference proteome</keyword>
<gene>
    <name evidence="3" type="ORF">ACFPRA_13015</name>
</gene>
<comment type="caution">
    <text evidence="3">The sequence shown here is derived from an EMBL/GenBank/DDBJ whole genome shotgun (WGS) entry which is preliminary data.</text>
</comment>
<feature type="signal peptide" evidence="1">
    <location>
        <begin position="1"/>
        <end position="25"/>
    </location>
</feature>
<dbReference type="Pfam" id="PF07833">
    <property type="entry name" value="Cu_amine_oxidN1"/>
    <property type="match status" value="1"/>
</dbReference>
<feature type="chain" id="PRO_5045457066" evidence="1">
    <location>
        <begin position="26"/>
        <end position="303"/>
    </location>
</feature>
<dbReference type="InterPro" id="IPR036582">
    <property type="entry name" value="Mao_N_sf"/>
</dbReference>
<accession>A0ABW0TK33</accession>
<evidence type="ECO:0000256" key="1">
    <source>
        <dbReference type="SAM" id="SignalP"/>
    </source>
</evidence>
<evidence type="ECO:0000313" key="3">
    <source>
        <dbReference type="EMBL" id="MFC5589819.1"/>
    </source>
</evidence>
<evidence type="ECO:0000259" key="2">
    <source>
        <dbReference type="Pfam" id="PF07833"/>
    </source>
</evidence>
<dbReference type="Gene3D" id="3.30.457.10">
    <property type="entry name" value="Copper amine oxidase-like, N-terminal domain"/>
    <property type="match status" value="1"/>
</dbReference>
<protein>
    <submittedName>
        <fullName evidence="3">Stalk domain-containing protein</fullName>
    </submittedName>
</protein>
<evidence type="ECO:0000313" key="4">
    <source>
        <dbReference type="Proteomes" id="UP001596109"/>
    </source>
</evidence>
<reference evidence="4" key="1">
    <citation type="journal article" date="2019" name="Int. J. Syst. Evol. Microbiol.">
        <title>The Global Catalogue of Microorganisms (GCM) 10K type strain sequencing project: providing services to taxonomists for standard genome sequencing and annotation.</title>
        <authorList>
            <consortium name="The Broad Institute Genomics Platform"/>
            <consortium name="The Broad Institute Genome Sequencing Center for Infectious Disease"/>
            <person name="Wu L."/>
            <person name="Ma J."/>
        </authorList>
    </citation>
    <scope>NUCLEOTIDE SEQUENCE [LARGE SCALE GENOMIC DNA]</scope>
    <source>
        <strain evidence="4">CGMCC 4.1434</strain>
    </source>
</reference>